<evidence type="ECO:0000256" key="1">
    <source>
        <dbReference type="ARBA" id="ARBA00022679"/>
    </source>
</evidence>
<dbReference type="InterPro" id="IPR013747">
    <property type="entry name" value="ACP_syn_III_C"/>
</dbReference>
<feature type="domain" description="Beta-ketoacyl-[acyl-carrier-protein] synthase III C-terminal" evidence="3">
    <location>
        <begin position="208"/>
        <end position="292"/>
    </location>
</feature>
<dbReference type="AlphaFoldDB" id="A0A5Q5BMH9"/>
<sequence length="304" mass="31715">MGTIIDRVELTRGGWRTRHSALHLAVAAARSCLDAAQRDPDDLDLLVNAGIYRDRNLGEPALAALIQEDIGANPEDPHGGPFDDAHGTFSFDIANGSCGILTGLQIVDGFLRSRAVTHALITASDADPGRGMSRDFPFTPVGAALLCDWTDDDSGLGRVSWVNDPDGGANFRATVGSADARNVLRFEESPDFDDRLAQAAVHAVHSCLDDAGLTLSDIDVVVAAPGRHRYGVALAERLDLRAGRLVVAEDENAHTASLASALQPALAALPPEGLILIVAAGAGITAGAALYRAPARPGAGGRIR</sequence>
<keyword evidence="2" id="KW-0012">Acyltransferase</keyword>
<reference evidence="4" key="1">
    <citation type="submission" date="2006-06" db="EMBL/GenBank/DDBJ databases">
        <title>Complete sequence of chromosome of Mycobacterium sp. MCS.</title>
        <authorList>
            <consortium name="US DOE Joint Genome Institute"/>
            <person name="Copeland A."/>
            <person name="Lucas S."/>
            <person name="Lapidus A."/>
            <person name="Barry K."/>
            <person name="Detter J.C."/>
            <person name="Glavina del Rio T."/>
            <person name="Hammon N."/>
            <person name="Israni S."/>
            <person name="Dalin E."/>
            <person name="Tice H."/>
            <person name="Pitluck S."/>
            <person name="Martinez M."/>
            <person name="Schmutz J."/>
            <person name="Larimer F."/>
            <person name="Land M."/>
            <person name="Hauser L."/>
            <person name="Kyrpides N."/>
            <person name="Kim E."/>
            <person name="Miller C.D."/>
            <person name="Hughes J.E."/>
            <person name="Anderson A.J."/>
            <person name="Sims R.C."/>
            <person name="Richardson P."/>
        </authorList>
    </citation>
    <scope>NUCLEOTIDE SEQUENCE [LARGE SCALE GENOMIC DNA]</scope>
    <source>
        <strain evidence="4">MCS</strain>
    </source>
</reference>
<dbReference type="SUPFAM" id="SSF53901">
    <property type="entry name" value="Thiolase-like"/>
    <property type="match status" value="1"/>
</dbReference>
<dbReference type="PANTHER" id="PTHR34069:SF3">
    <property type="entry name" value="ACYL-COA:ACYL-COA ALKYLTRANSFERASE"/>
    <property type="match status" value="1"/>
</dbReference>
<dbReference type="GO" id="GO:0044550">
    <property type="term" value="P:secondary metabolite biosynthetic process"/>
    <property type="evidence" value="ECO:0007669"/>
    <property type="project" value="TreeGrafter"/>
</dbReference>
<evidence type="ECO:0000259" key="3">
    <source>
        <dbReference type="Pfam" id="PF08541"/>
    </source>
</evidence>
<dbReference type="Pfam" id="PF08541">
    <property type="entry name" value="ACP_syn_III_C"/>
    <property type="match status" value="1"/>
</dbReference>
<protein>
    <submittedName>
        <fullName evidence="4">3-Oxoacyl-(Acyl-carrier-protein (ACP)) synthase III C terminal</fullName>
    </submittedName>
</protein>
<dbReference type="PANTHER" id="PTHR34069">
    <property type="entry name" value="3-OXOACYL-[ACYL-CARRIER-PROTEIN] SYNTHASE 3"/>
    <property type="match status" value="1"/>
</dbReference>
<dbReference type="KEGG" id="mmc:Mmcs_3413"/>
<accession>A0A5Q5BMH9</accession>
<evidence type="ECO:0000256" key="2">
    <source>
        <dbReference type="ARBA" id="ARBA00023315"/>
    </source>
</evidence>
<dbReference type="EMBL" id="CP000384">
    <property type="protein sequence ID" value="ABG09520.1"/>
    <property type="molecule type" value="Genomic_DNA"/>
</dbReference>
<gene>
    <name evidence="4" type="ordered locus">Mmcs_3413</name>
</gene>
<organism evidence="4">
    <name type="scientific">Mycobacterium sp. (strain MCS)</name>
    <dbReference type="NCBI Taxonomy" id="164756"/>
    <lineage>
        <taxon>Bacteria</taxon>
        <taxon>Bacillati</taxon>
        <taxon>Actinomycetota</taxon>
        <taxon>Actinomycetes</taxon>
        <taxon>Mycobacteriales</taxon>
        <taxon>Mycobacteriaceae</taxon>
        <taxon>Mycobacterium</taxon>
    </lineage>
</organism>
<name>A0A5Q5BMH9_MYCSS</name>
<evidence type="ECO:0000313" key="4">
    <source>
        <dbReference type="EMBL" id="ABG09520.1"/>
    </source>
</evidence>
<proteinExistence type="predicted"/>
<dbReference type="Gene3D" id="3.40.47.10">
    <property type="match status" value="2"/>
</dbReference>
<dbReference type="InterPro" id="IPR016039">
    <property type="entry name" value="Thiolase-like"/>
</dbReference>
<dbReference type="GO" id="GO:0016746">
    <property type="term" value="F:acyltransferase activity"/>
    <property type="evidence" value="ECO:0007669"/>
    <property type="project" value="UniProtKB-KW"/>
</dbReference>
<keyword evidence="1" id="KW-0808">Transferase</keyword>